<dbReference type="Proteomes" id="UP001434883">
    <property type="component" value="Unassembled WGS sequence"/>
</dbReference>
<evidence type="ECO:0000313" key="1">
    <source>
        <dbReference type="EMBL" id="MEQ2190798.1"/>
    </source>
</evidence>
<accession>A0ABV0Q5K3</accession>
<dbReference type="EMBL" id="JAHRIN010000228">
    <property type="protein sequence ID" value="MEQ2190798.1"/>
    <property type="molecule type" value="Genomic_DNA"/>
</dbReference>
<keyword evidence="2" id="KW-1185">Reference proteome</keyword>
<proteinExistence type="predicted"/>
<evidence type="ECO:0000313" key="2">
    <source>
        <dbReference type="Proteomes" id="UP001434883"/>
    </source>
</evidence>
<reference evidence="1 2" key="1">
    <citation type="submission" date="2021-06" db="EMBL/GenBank/DDBJ databases">
        <authorList>
            <person name="Palmer J.M."/>
        </authorList>
    </citation>
    <scope>NUCLEOTIDE SEQUENCE [LARGE SCALE GENOMIC DNA]</scope>
    <source>
        <strain evidence="1 2">XC_2019</strain>
        <tissue evidence="1">Muscle</tissue>
    </source>
</reference>
<name>A0ABV0Q5K3_9TELE</name>
<organism evidence="1 2">
    <name type="scientific">Xenoophorus captivus</name>
    <dbReference type="NCBI Taxonomy" id="1517983"/>
    <lineage>
        <taxon>Eukaryota</taxon>
        <taxon>Metazoa</taxon>
        <taxon>Chordata</taxon>
        <taxon>Craniata</taxon>
        <taxon>Vertebrata</taxon>
        <taxon>Euteleostomi</taxon>
        <taxon>Actinopterygii</taxon>
        <taxon>Neopterygii</taxon>
        <taxon>Teleostei</taxon>
        <taxon>Neoteleostei</taxon>
        <taxon>Acanthomorphata</taxon>
        <taxon>Ovalentaria</taxon>
        <taxon>Atherinomorphae</taxon>
        <taxon>Cyprinodontiformes</taxon>
        <taxon>Goodeidae</taxon>
        <taxon>Xenoophorus</taxon>
    </lineage>
</organism>
<protein>
    <submittedName>
        <fullName evidence="1">Uncharacterized protein</fullName>
    </submittedName>
</protein>
<comment type="caution">
    <text evidence="1">The sequence shown here is derived from an EMBL/GenBank/DDBJ whole genome shotgun (WGS) entry which is preliminary data.</text>
</comment>
<gene>
    <name evidence="1" type="ORF">XENOCAPTIV_010563</name>
</gene>
<sequence length="172" mass="19831">MCSLFHTLRMHLKYEIYIKYGDQVTVLLMISLRKGTVVLFQQVWVSHFLTVVSCHYYQDTPVGLTGNGQKKISDELQLGGQKYHVDVRGEWADWFEMTERLNKSLVTMKLCRGTISESVTCQTSDQMVHPHIMLPGPVSLQHSDGVNMMKSLIHPALYKRFRLLGECVFRHS</sequence>